<keyword evidence="7 9" id="KW-0675">Receptor</keyword>
<keyword evidence="13" id="KW-1185">Reference proteome</keyword>
<dbReference type="Proteomes" id="UP001328107">
    <property type="component" value="Unassembled WGS sequence"/>
</dbReference>
<dbReference type="AlphaFoldDB" id="A0AAN4Z0B3"/>
<evidence type="ECO:0000256" key="3">
    <source>
        <dbReference type="ARBA" id="ARBA00022833"/>
    </source>
</evidence>
<dbReference type="SUPFAM" id="SSF57716">
    <property type="entry name" value="Glucocorticoid receptor-like (DNA-binding domain)"/>
    <property type="match status" value="1"/>
</dbReference>
<dbReference type="EMBL" id="BTRK01000001">
    <property type="protein sequence ID" value="GMR31673.1"/>
    <property type="molecule type" value="Genomic_DNA"/>
</dbReference>
<dbReference type="SMART" id="SM00399">
    <property type="entry name" value="ZnF_C4"/>
    <property type="match status" value="1"/>
</dbReference>
<dbReference type="PRINTS" id="PR00047">
    <property type="entry name" value="STROIDFINGER"/>
</dbReference>
<evidence type="ECO:0000256" key="4">
    <source>
        <dbReference type="ARBA" id="ARBA00023015"/>
    </source>
</evidence>
<evidence type="ECO:0000259" key="11">
    <source>
        <dbReference type="PROSITE" id="PS51843"/>
    </source>
</evidence>
<dbReference type="InterPro" id="IPR001628">
    <property type="entry name" value="Znf_hrmn_rcpt"/>
</dbReference>
<name>A0AAN4Z0B3_9BILA</name>
<dbReference type="GO" id="GO:0005634">
    <property type="term" value="C:nucleus"/>
    <property type="evidence" value="ECO:0007669"/>
    <property type="project" value="UniProtKB-SubCell"/>
</dbReference>
<dbReference type="SUPFAM" id="SSF48508">
    <property type="entry name" value="Nuclear receptor ligand-binding domain"/>
    <property type="match status" value="1"/>
</dbReference>
<proteinExistence type="inferred from homology"/>
<evidence type="ECO:0000256" key="1">
    <source>
        <dbReference type="ARBA" id="ARBA00022723"/>
    </source>
</evidence>
<feature type="non-terminal residue" evidence="12">
    <location>
        <position position="1"/>
    </location>
</feature>
<organism evidence="12 13">
    <name type="scientific">Pristionchus mayeri</name>
    <dbReference type="NCBI Taxonomy" id="1317129"/>
    <lineage>
        <taxon>Eukaryota</taxon>
        <taxon>Metazoa</taxon>
        <taxon>Ecdysozoa</taxon>
        <taxon>Nematoda</taxon>
        <taxon>Chromadorea</taxon>
        <taxon>Rhabditida</taxon>
        <taxon>Rhabditina</taxon>
        <taxon>Diplogasteromorpha</taxon>
        <taxon>Diplogasteroidea</taxon>
        <taxon>Neodiplogasteridae</taxon>
        <taxon>Pristionchus</taxon>
    </lineage>
</organism>
<evidence type="ECO:0000256" key="8">
    <source>
        <dbReference type="ARBA" id="ARBA00023242"/>
    </source>
</evidence>
<dbReference type="SMART" id="SM00430">
    <property type="entry name" value="HOLI"/>
    <property type="match status" value="1"/>
</dbReference>
<dbReference type="Gene3D" id="3.30.50.10">
    <property type="entry name" value="Erythroid Transcription Factor GATA-1, subunit A"/>
    <property type="match status" value="1"/>
</dbReference>
<dbReference type="InterPro" id="IPR035500">
    <property type="entry name" value="NHR-like_dom_sf"/>
</dbReference>
<dbReference type="InterPro" id="IPR013088">
    <property type="entry name" value="Znf_NHR/GATA"/>
</dbReference>
<keyword evidence="8 9" id="KW-0539">Nucleus</keyword>
<dbReference type="PROSITE" id="PS51843">
    <property type="entry name" value="NR_LBD"/>
    <property type="match status" value="1"/>
</dbReference>
<keyword evidence="1 9" id="KW-0479">Metal-binding</keyword>
<evidence type="ECO:0000313" key="12">
    <source>
        <dbReference type="EMBL" id="GMR31673.1"/>
    </source>
</evidence>
<dbReference type="PANTHER" id="PTHR46011">
    <property type="entry name" value="NUCLEAR HORMONE RECEPTOR FAMILY MEMBER NHR-86-RELATED"/>
    <property type="match status" value="1"/>
</dbReference>
<dbReference type="Gene3D" id="1.10.565.10">
    <property type="entry name" value="Retinoid X Receptor"/>
    <property type="match status" value="1"/>
</dbReference>
<keyword evidence="4 9" id="KW-0805">Transcription regulation</keyword>
<accession>A0AAN4Z0B3</accession>
<comment type="subcellular location">
    <subcellularLocation>
        <location evidence="9">Nucleus</location>
    </subcellularLocation>
</comment>
<dbReference type="GO" id="GO:0043565">
    <property type="term" value="F:sequence-specific DNA binding"/>
    <property type="evidence" value="ECO:0007669"/>
    <property type="project" value="InterPro"/>
</dbReference>
<evidence type="ECO:0000313" key="13">
    <source>
        <dbReference type="Proteomes" id="UP001328107"/>
    </source>
</evidence>
<keyword evidence="2 9" id="KW-0863">Zinc-finger</keyword>
<keyword evidence="5 9" id="KW-0238">DNA-binding</keyword>
<dbReference type="PROSITE" id="PS51030">
    <property type="entry name" value="NUCLEAR_REC_DBD_2"/>
    <property type="match status" value="1"/>
</dbReference>
<evidence type="ECO:0000259" key="10">
    <source>
        <dbReference type="PROSITE" id="PS51030"/>
    </source>
</evidence>
<evidence type="ECO:0000256" key="9">
    <source>
        <dbReference type="RuleBase" id="RU004334"/>
    </source>
</evidence>
<dbReference type="InterPro" id="IPR000536">
    <property type="entry name" value="Nucl_hrmn_rcpt_lig-bd"/>
</dbReference>
<dbReference type="PROSITE" id="PS00031">
    <property type="entry name" value="NUCLEAR_REC_DBD_1"/>
    <property type="match status" value="1"/>
</dbReference>
<evidence type="ECO:0000256" key="6">
    <source>
        <dbReference type="ARBA" id="ARBA00023163"/>
    </source>
</evidence>
<keyword evidence="3 9" id="KW-0862">Zinc</keyword>
<evidence type="ECO:0008006" key="14">
    <source>
        <dbReference type="Google" id="ProtNLM"/>
    </source>
</evidence>
<reference evidence="13" key="1">
    <citation type="submission" date="2022-10" db="EMBL/GenBank/DDBJ databases">
        <title>Genome assembly of Pristionchus species.</title>
        <authorList>
            <person name="Yoshida K."/>
            <person name="Sommer R.J."/>
        </authorList>
    </citation>
    <scope>NUCLEOTIDE SEQUENCE [LARGE SCALE GENOMIC DNA]</scope>
    <source>
        <strain evidence="13">RS5460</strain>
    </source>
</reference>
<feature type="domain" description="NR LBD" evidence="11">
    <location>
        <begin position="131"/>
        <end position="380"/>
    </location>
</feature>
<dbReference type="Pfam" id="PF00105">
    <property type="entry name" value="zf-C4"/>
    <property type="match status" value="1"/>
</dbReference>
<evidence type="ECO:0000256" key="2">
    <source>
        <dbReference type="ARBA" id="ARBA00022771"/>
    </source>
</evidence>
<dbReference type="Pfam" id="PF00104">
    <property type="entry name" value="Hormone_recep"/>
    <property type="match status" value="1"/>
</dbReference>
<dbReference type="PANTHER" id="PTHR46011:SF6">
    <property type="entry name" value="HIGH ZINC ACTIVATED NUCLEAR RECEPTOR PROTEIN"/>
    <property type="match status" value="1"/>
</dbReference>
<comment type="similarity">
    <text evidence="9">Belongs to the nuclear hormone receptor family.</text>
</comment>
<dbReference type="GO" id="GO:0003700">
    <property type="term" value="F:DNA-binding transcription factor activity"/>
    <property type="evidence" value="ECO:0007669"/>
    <property type="project" value="InterPro"/>
</dbReference>
<evidence type="ECO:0000256" key="5">
    <source>
        <dbReference type="ARBA" id="ARBA00023125"/>
    </source>
</evidence>
<sequence>DFPLDSHMQTSTTADVENCRVCGSRAAGTHFGVYSCRACAAFFRRAMSSKNKFECFIGCPDSQDCKKCRLDRCIAAGMIPTVNLRSKITNIEEGDTSVPAVLSTHPEIILLHRLMANYKDFTRERLALEREMLNRTNELTLSPLQLLPPDEAQIFPVYIGKFDALNRIWRGAAERSIEFLTNCFEEMHSLQDQPKFTVVQNLIFVLYFSEGYYRAVRTYKERPMETFFTSFATIFEYSKYTEFFEGSEMANSSAPVIQKLSELNVQCRDLVVPILDRLALTEIEFVASLVIALLSTCSETNCLELSTIGDNYKRQVFQELHVLYRDEFKLDNYATRLGELMTLTNALQMCSSACLSEIQFLDFFEVFDEKSFASMISRRSEIKEEPMF</sequence>
<comment type="caution">
    <text evidence="12">The sequence shown here is derived from an EMBL/GenBank/DDBJ whole genome shotgun (WGS) entry which is preliminary data.</text>
</comment>
<evidence type="ECO:0000256" key="7">
    <source>
        <dbReference type="ARBA" id="ARBA00023170"/>
    </source>
</evidence>
<keyword evidence="6 9" id="KW-0804">Transcription</keyword>
<dbReference type="GO" id="GO:0008270">
    <property type="term" value="F:zinc ion binding"/>
    <property type="evidence" value="ECO:0007669"/>
    <property type="project" value="UniProtKB-KW"/>
</dbReference>
<feature type="domain" description="Nuclear receptor" evidence="10">
    <location>
        <begin position="16"/>
        <end position="85"/>
    </location>
</feature>
<protein>
    <recommendedName>
        <fullName evidence="14">Nuclear receptor</fullName>
    </recommendedName>
</protein>
<gene>
    <name evidence="12" type="ORF">PMAYCL1PPCAC_01868</name>
</gene>